<keyword evidence="3" id="KW-0804">Transcription</keyword>
<dbReference type="GO" id="GO:0000976">
    <property type="term" value="F:transcription cis-regulatory region binding"/>
    <property type="evidence" value="ECO:0007669"/>
    <property type="project" value="TreeGrafter"/>
</dbReference>
<dbReference type="InterPro" id="IPR050109">
    <property type="entry name" value="HTH-type_TetR-like_transc_reg"/>
</dbReference>
<dbReference type="SUPFAM" id="SSF48498">
    <property type="entry name" value="Tetracyclin repressor-like, C-terminal domain"/>
    <property type="match status" value="1"/>
</dbReference>
<dbReference type="InterPro" id="IPR009057">
    <property type="entry name" value="Homeodomain-like_sf"/>
</dbReference>
<dbReference type="Gene3D" id="1.10.357.10">
    <property type="entry name" value="Tetracycline Repressor, domain 2"/>
    <property type="match status" value="1"/>
</dbReference>
<dbReference type="Gene3D" id="1.10.10.60">
    <property type="entry name" value="Homeodomain-like"/>
    <property type="match status" value="1"/>
</dbReference>
<dbReference type="PROSITE" id="PS50977">
    <property type="entry name" value="HTH_TETR_2"/>
    <property type="match status" value="1"/>
</dbReference>
<evidence type="ECO:0000259" key="5">
    <source>
        <dbReference type="PROSITE" id="PS50977"/>
    </source>
</evidence>
<dbReference type="InterPro" id="IPR036271">
    <property type="entry name" value="Tet_transcr_reg_TetR-rel_C_sf"/>
</dbReference>
<reference evidence="6 7" key="1">
    <citation type="submission" date="2017-02" db="EMBL/GenBank/DDBJ databases">
        <authorList>
            <person name="Peterson S.W."/>
        </authorList>
    </citation>
    <scope>NUCLEOTIDE SEQUENCE [LARGE SCALE GENOMIC DNA]</scope>
    <source>
        <strain evidence="6 7">DSM 45154</strain>
    </source>
</reference>
<organism evidence="6 7">
    <name type="scientific">Marinactinospora thermotolerans DSM 45154</name>
    <dbReference type="NCBI Taxonomy" id="1122192"/>
    <lineage>
        <taxon>Bacteria</taxon>
        <taxon>Bacillati</taxon>
        <taxon>Actinomycetota</taxon>
        <taxon>Actinomycetes</taxon>
        <taxon>Streptosporangiales</taxon>
        <taxon>Nocardiopsidaceae</taxon>
        <taxon>Marinactinospora</taxon>
    </lineage>
</organism>
<evidence type="ECO:0000313" key="7">
    <source>
        <dbReference type="Proteomes" id="UP000190637"/>
    </source>
</evidence>
<name>A0A1T4KH22_9ACTN</name>
<keyword evidence="1" id="KW-0805">Transcription regulation</keyword>
<keyword evidence="7" id="KW-1185">Reference proteome</keyword>
<dbReference type="PANTHER" id="PTHR30055">
    <property type="entry name" value="HTH-TYPE TRANSCRIPTIONAL REGULATOR RUTR"/>
    <property type="match status" value="1"/>
</dbReference>
<evidence type="ECO:0000313" key="6">
    <source>
        <dbReference type="EMBL" id="SJZ41701.1"/>
    </source>
</evidence>
<dbReference type="RefSeq" id="WP_078759785.1">
    <property type="nucleotide sequence ID" value="NZ_FUWS01000001.1"/>
</dbReference>
<accession>A0A1T4KH22</accession>
<evidence type="ECO:0000256" key="4">
    <source>
        <dbReference type="PROSITE-ProRule" id="PRU00335"/>
    </source>
</evidence>
<dbReference type="SUPFAM" id="SSF46689">
    <property type="entry name" value="Homeodomain-like"/>
    <property type="match status" value="1"/>
</dbReference>
<dbReference type="EMBL" id="FUWS01000001">
    <property type="protein sequence ID" value="SJZ41701.1"/>
    <property type="molecule type" value="Genomic_DNA"/>
</dbReference>
<dbReference type="PRINTS" id="PR00455">
    <property type="entry name" value="HTHTETR"/>
</dbReference>
<dbReference type="PANTHER" id="PTHR30055:SF234">
    <property type="entry name" value="HTH-TYPE TRANSCRIPTIONAL REGULATOR BETI"/>
    <property type="match status" value="1"/>
</dbReference>
<dbReference type="InterPro" id="IPR001647">
    <property type="entry name" value="HTH_TetR"/>
</dbReference>
<keyword evidence="2 4" id="KW-0238">DNA-binding</keyword>
<protein>
    <submittedName>
        <fullName evidence="6">Transcriptional regulator, TetR family</fullName>
    </submittedName>
</protein>
<dbReference type="STRING" id="1122192.SAMN02745673_00375"/>
<sequence length="241" mass="25313">MSTSPTTTRQRILRAASELLDQGGREAVSTRAVSAAAGVQAPTLYRLFGDKNGLLDAVVGAAFGEYLAGKRALVSTGDPVEDLRRGWDLHVAFGLDRPQVYVLMYDLLYGGDPAGTAATAAREAAAQLHRIVARIADAGRLRMSVRRAAQLVHGTSSGLVLSLIATPPAERDIEILTVARESVLATITTPGEGGVGEPGDDVSARAVALRAALQRRPAGVLTDAEHGLLAEWLDRLGDARS</sequence>
<evidence type="ECO:0000256" key="3">
    <source>
        <dbReference type="ARBA" id="ARBA00023163"/>
    </source>
</evidence>
<gene>
    <name evidence="6" type="ORF">SAMN02745673_00375</name>
</gene>
<proteinExistence type="predicted"/>
<dbReference type="Pfam" id="PF00440">
    <property type="entry name" value="TetR_N"/>
    <property type="match status" value="1"/>
</dbReference>
<feature type="domain" description="HTH tetR-type" evidence="5">
    <location>
        <begin position="6"/>
        <end position="66"/>
    </location>
</feature>
<dbReference type="AlphaFoldDB" id="A0A1T4KH22"/>
<dbReference type="GO" id="GO:0003700">
    <property type="term" value="F:DNA-binding transcription factor activity"/>
    <property type="evidence" value="ECO:0007669"/>
    <property type="project" value="TreeGrafter"/>
</dbReference>
<evidence type="ECO:0000256" key="2">
    <source>
        <dbReference type="ARBA" id="ARBA00023125"/>
    </source>
</evidence>
<feature type="DNA-binding region" description="H-T-H motif" evidence="4">
    <location>
        <begin position="29"/>
        <end position="48"/>
    </location>
</feature>
<dbReference type="Proteomes" id="UP000190637">
    <property type="component" value="Unassembled WGS sequence"/>
</dbReference>
<evidence type="ECO:0000256" key="1">
    <source>
        <dbReference type="ARBA" id="ARBA00023015"/>
    </source>
</evidence>
<dbReference type="OrthoDB" id="3784817at2"/>